<proteinExistence type="predicted"/>
<gene>
    <name evidence="1" type="ORF">MRATA1EN22A_LOCUS21625</name>
</gene>
<organism evidence="1 2">
    <name type="scientific">Rangifer tarandus platyrhynchus</name>
    <name type="common">Svalbard reindeer</name>
    <dbReference type="NCBI Taxonomy" id="3082113"/>
    <lineage>
        <taxon>Eukaryota</taxon>
        <taxon>Metazoa</taxon>
        <taxon>Chordata</taxon>
        <taxon>Craniata</taxon>
        <taxon>Vertebrata</taxon>
        <taxon>Euteleostomi</taxon>
        <taxon>Mammalia</taxon>
        <taxon>Eutheria</taxon>
        <taxon>Laurasiatheria</taxon>
        <taxon>Artiodactyla</taxon>
        <taxon>Ruminantia</taxon>
        <taxon>Pecora</taxon>
        <taxon>Cervidae</taxon>
        <taxon>Odocoileinae</taxon>
        <taxon>Rangifer</taxon>
    </lineage>
</organism>
<protein>
    <submittedName>
        <fullName evidence="1">Uncharacterized protein</fullName>
    </submittedName>
</protein>
<name>A0AC59ZR19_RANTA</name>
<dbReference type="EMBL" id="OX596117">
    <property type="protein sequence ID" value="CAN0490873.1"/>
    <property type="molecule type" value="Genomic_DNA"/>
</dbReference>
<sequence>MSGHRSTSAPSAYVVLYVIHSFKVYPLFFVKSAQPLQLGLDSISSTFPNGPSLREPGIVSPSYKQKVLYFFNFERLGKEAQRAHGQTMSSKNQGERGQRLSHSALEASSCAKSAEQRTGRLRHSPQRWRSSRTVFPPLETQHL</sequence>
<dbReference type="Proteomes" id="UP001162501">
    <property type="component" value="Chromosome 33"/>
</dbReference>
<evidence type="ECO:0000313" key="1">
    <source>
        <dbReference type="EMBL" id="CAN0490873.1"/>
    </source>
</evidence>
<reference evidence="1" key="1">
    <citation type="submission" date="2023-05" db="EMBL/GenBank/DDBJ databases">
        <authorList>
            <consortium name="ELIXIR-Norway"/>
        </authorList>
    </citation>
    <scope>NUCLEOTIDE SEQUENCE</scope>
</reference>
<accession>A0AC59ZR19</accession>
<evidence type="ECO:0000313" key="2">
    <source>
        <dbReference type="Proteomes" id="UP001162501"/>
    </source>
</evidence>
<reference evidence="1" key="2">
    <citation type="submission" date="2025-03" db="EMBL/GenBank/DDBJ databases">
        <authorList>
            <consortium name="ELIXIR-Norway"/>
            <consortium name="Elixir Norway"/>
        </authorList>
    </citation>
    <scope>NUCLEOTIDE SEQUENCE</scope>
</reference>